<evidence type="ECO:0000259" key="2">
    <source>
        <dbReference type="Pfam" id="PF03914"/>
    </source>
</evidence>
<dbReference type="Proteomes" id="UP001429100">
    <property type="component" value="Unassembled WGS sequence"/>
</dbReference>
<dbReference type="GO" id="GO:0032040">
    <property type="term" value="C:small-subunit processome"/>
    <property type="evidence" value="ECO:0007669"/>
    <property type="project" value="TreeGrafter"/>
</dbReference>
<dbReference type="EMBL" id="LN877949">
    <property type="protein sequence ID" value="CUV05268.1"/>
    <property type="molecule type" value="Genomic_DNA"/>
</dbReference>
<dbReference type="Pfam" id="PF03914">
    <property type="entry name" value="CBF"/>
    <property type="match status" value="1"/>
</dbReference>
<reference evidence="4 5" key="3">
    <citation type="submission" date="2017-10" db="EMBL/GenBank/DDBJ databases">
        <title>Consistent, comparative and evidence-based genome annotation and re-annotation for the closely-related species, Cryptosporidium parvum, C. hominis and C. tyzzeri.</title>
        <authorList>
            <person name="Baptista R.P."/>
            <person name="Li Y."/>
            <person name="Sateriale A."/>
            <person name="Striepen B."/>
            <person name="Kissinger J.C."/>
        </authorList>
    </citation>
    <scope>NUCLEOTIDE SEQUENCE [LARGE SCALE GENOMIC DNA]</scope>
    <source>
        <strain evidence="4">30976</strain>
    </source>
</reference>
<dbReference type="VEuPathDB" id="CryptoDB:CHUDEA3_3260"/>
<dbReference type="PANTHER" id="PTHR12455">
    <property type="entry name" value="NUCLEOLAR COMPLEX PROTEIN 4"/>
    <property type="match status" value="1"/>
</dbReference>
<feature type="domain" description="CCAAT-binding factor" evidence="2">
    <location>
        <begin position="391"/>
        <end position="598"/>
    </location>
</feature>
<evidence type="ECO:0000313" key="4">
    <source>
        <dbReference type="EMBL" id="PPS93689.1"/>
    </source>
</evidence>
<sequence length="692" mass="79953">MKSHSQTSKKLNKASKSKKVKLEIVTKMLLDLNKQISEARKATMEPIPIDILSMGDTDHSFIDFSRELLLDENKDVDESISSLKPLVHKFLKLSSIIMDNQYIGTEGIQINNDLGKCISSNRNKLRAVIVQIFMKWLKDDIMIRNYKNMKEKGNFDETGNFPISLSTFIIRSILTSSIQNNEINRIILDSRNNMTNDTFTMENLLLNEYITNFKDLRYFFLKNILNFLNKYSEGLIFNFDKKNKSMNNGLSNNEKINLATTIFLRVHHILVNLPSPSNENQSKEVDFSRKDKTNLMFGSDFDGDLDKITKFDKNYRVIYQKLWLKYINIVITNYNDEKRNIPLPILKDALEYVSEFVIPIISNPLELADIFKNCFDGISNKINPMDKLAISVISLNGLFYLIVNNRLNEGFNLNNESEENISSGYYRRLYELLCPPVFSLKVRAKFLKLLSISLFSPLIPMTVLSCFIKKLIRISLFTSINNTVWIIALVNSIIKKHRNILFPILSLNESDEIYEYVNTILKNTQGELWSYDKCINSYKNDQFFNPYKPSVNLSEGQKIDTADSLNNNCEMGTYLSSNFGLWELYIHNKSVVPVIRHLSNTLTMNASNAKVNRHLHNLNYEDLIGLSTEEILAHEITSPNGILHNYSACFNKDKKNIVPYNYIEYSKLSSTNLFQNSNKFFTDSDVELFSLI</sequence>
<dbReference type="VEuPathDB" id="CryptoDB:GY17_00002554"/>
<gene>
    <name evidence="3" type="ORF">CHUDEA3_3260</name>
    <name evidence="4" type="ORF">GY17_00002554</name>
</gene>
<accession>A0A0S4TD57</accession>
<dbReference type="InterPro" id="IPR027193">
    <property type="entry name" value="Noc4"/>
</dbReference>
<reference evidence="4 5" key="1">
    <citation type="submission" date="2014-11" db="EMBL/GenBank/DDBJ databases">
        <title>Comparative genomic analysis of Cryptosporidium hominis reveals occurrence of genetic recombination in virulent subtypes.</title>
        <authorList>
            <person name="Guo Y."/>
            <person name="Tang K."/>
            <person name="Frace M."/>
            <person name="Li N."/>
            <person name="Roellig D.M."/>
            <person name="Sammons S."/>
            <person name="Knipe K."/>
            <person name="Rowe L."/>
            <person name="Feng Y."/>
            <person name="Xiao L."/>
        </authorList>
    </citation>
    <scope>NUCLEOTIDE SEQUENCE [LARGE SCALE GENOMIC DNA]</scope>
    <source>
        <strain evidence="4">30976</strain>
    </source>
</reference>
<dbReference type="InterPro" id="IPR005612">
    <property type="entry name" value="CCAAT-binding_factor"/>
</dbReference>
<dbReference type="GO" id="GO:0030692">
    <property type="term" value="C:Noc4p-Nop14p complex"/>
    <property type="evidence" value="ECO:0007669"/>
    <property type="project" value="TreeGrafter"/>
</dbReference>
<reference evidence="3" key="2">
    <citation type="submission" date="2015-08" db="EMBL/GenBank/DDBJ databases">
        <authorList>
            <person name="Babu N.S."/>
            <person name="Beckwith C.J."/>
            <person name="Beseler K.G."/>
            <person name="Brison A."/>
            <person name="Carone J.V."/>
            <person name="Caskin T.P."/>
            <person name="Diamond M."/>
            <person name="Durham M.E."/>
            <person name="Foxe J.M."/>
            <person name="Go M."/>
            <person name="Henderson B.A."/>
            <person name="Jones I.B."/>
            <person name="McGettigan J.A."/>
            <person name="Micheletti S.J."/>
            <person name="Nasrallah M.E."/>
            <person name="Ortiz D."/>
            <person name="Piller C.R."/>
            <person name="Privatt S.R."/>
            <person name="Schneider S.L."/>
            <person name="Sharp S."/>
            <person name="Smith T.C."/>
            <person name="Stanton J.D."/>
            <person name="Ullery H.E."/>
            <person name="Wilson R.J."/>
            <person name="Serrano M.G."/>
            <person name="Buck G."/>
            <person name="Lee V."/>
            <person name="Wang Y."/>
            <person name="Carvalho R."/>
            <person name="Voegtly L."/>
            <person name="Shi R."/>
            <person name="Duckworth R."/>
            <person name="Johnson A."/>
            <person name="Loviza R."/>
            <person name="Walstead R."/>
            <person name="Shah Z."/>
            <person name="Kiflezghi M."/>
            <person name="Wade K."/>
            <person name="Ball S.L."/>
            <person name="Bradley K.W."/>
            <person name="Asai D.J."/>
            <person name="Bowman C.A."/>
            <person name="Russell D.A."/>
            <person name="Pope W.H."/>
            <person name="Jacobs-Sera D."/>
            <person name="Hendrix R.W."/>
            <person name="Hatfull G.F."/>
        </authorList>
    </citation>
    <scope>NUCLEOTIDE SEQUENCE [LARGE SCALE GENOMIC DNA]</scope>
</reference>
<dbReference type="OrthoDB" id="10263185at2759"/>
<comment type="similarity">
    <text evidence="1">Belongs to the CBF/MAK21 family.</text>
</comment>
<dbReference type="GO" id="GO:0042254">
    <property type="term" value="P:ribosome biogenesis"/>
    <property type="evidence" value="ECO:0007669"/>
    <property type="project" value="InterPro"/>
</dbReference>
<evidence type="ECO:0000313" key="5">
    <source>
        <dbReference type="Proteomes" id="UP001429100"/>
    </source>
</evidence>
<dbReference type="VEuPathDB" id="CryptoDB:Chro.30372"/>
<evidence type="ECO:0000313" key="3">
    <source>
        <dbReference type="EMBL" id="CUV05268.1"/>
    </source>
</evidence>
<keyword evidence="5" id="KW-1185">Reference proteome</keyword>
<evidence type="ECO:0000256" key="1">
    <source>
        <dbReference type="ARBA" id="ARBA00007797"/>
    </source>
</evidence>
<name>A0A0S4TD57_CRYHO</name>
<proteinExistence type="inferred from homology"/>
<dbReference type="AlphaFoldDB" id="A0A0S4TD57"/>
<dbReference type="PANTHER" id="PTHR12455:SF0">
    <property type="entry name" value="NUCLEOLAR COMPLEX PROTEIN 4 HOMOLOG"/>
    <property type="match status" value="1"/>
</dbReference>
<dbReference type="VEuPathDB" id="CryptoDB:Chro.30371"/>
<protein>
    <submittedName>
        <fullName evidence="4">CCAAT-binding factor (CBF)/MAK21 family protein</fullName>
    </submittedName>
</protein>
<organism evidence="3">
    <name type="scientific">Cryptosporidium hominis</name>
    <dbReference type="NCBI Taxonomy" id="237895"/>
    <lineage>
        <taxon>Eukaryota</taxon>
        <taxon>Sar</taxon>
        <taxon>Alveolata</taxon>
        <taxon>Apicomplexa</taxon>
        <taxon>Conoidasida</taxon>
        <taxon>Coccidia</taxon>
        <taxon>Eucoccidiorida</taxon>
        <taxon>Eimeriorina</taxon>
        <taxon>Cryptosporidiidae</taxon>
        <taxon>Cryptosporidium</taxon>
    </lineage>
</organism>
<dbReference type="EMBL" id="JTAI01000031">
    <property type="protein sequence ID" value="PPS93689.1"/>
    <property type="molecule type" value="Genomic_DNA"/>
</dbReference>
<dbReference type="VEuPathDB" id="CryptoDB:ChTU502y2012_401g0060"/>
<dbReference type="Proteomes" id="UP000199752">
    <property type="component" value="Chromosome 3"/>
</dbReference>